<dbReference type="PaxDb" id="2903-EOD28997"/>
<dbReference type="RefSeq" id="XP_005781426.1">
    <property type="nucleotide sequence ID" value="XM_005781369.1"/>
</dbReference>
<reference evidence="2" key="2">
    <citation type="submission" date="2024-10" db="UniProtKB">
        <authorList>
            <consortium name="EnsemblProtists"/>
        </authorList>
    </citation>
    <scope>IDENTIFICATION</scope>
</reference>
<feature type="region of interest" description="Disordered" evidence="1">
    <location>
        <begin position="184"/>
        <end position="214"/>
    </location>
</feature>
<dbReference type="AlphaFoldDB" id="A0A0D3JZR2"/>
<organism evidence="2 3">
    <name type="scientific">Emiliania huxleyi (strain CCMP1516)</name>
    <dbReference type="NCBI Taxonomy" id="280463"/>
    <lineage>
        <taxon>Eukaryota</taxon>
        <taxon>Haptista</taxon>
        <taxon>Haptophyta</taxon>
        <taxon>Prymnesiophyceae</taxon>
        <taxon>Isochrysidales</taxon>
        <taxon>Noelaerhabdaceae</taxon>
        <taxon>Emiliania</taxon>
    </lineage>
</organism>
<dbReference type="PANTHER" id="PTHR33443">
    <property type="entry name" value="ZGC:112980"/>
    <property type="match status" value="1"/>
</dbReference>
<dbReference type="EnsemblProtists" id="EOD28997">
    <property type="protein sequence ID" value="EOD28997"/>
    <property type="gene ID" value="EMIHUDRAFT_234373"/>
</dbReference>
<dbReference type="HOGENOM" id="CLU_1291103_0_0_1"/>
<sequence length="214" mass="22622">MEVAALPPCAIGAVGKRKGAPVCGAYCCKAAAGLEVYNTDKEAARKRQKRTPVADQAVPFFSGALNGLGALTDAEFTAAKAKVLFNGTNMPAATCRSPQHQALRMLPEHLPHQRALCPLHPFHAAERPVAAPVDGNEAACPNCYCLICDARVSECGHWRGGDAPAHCNAHSSSALWHQKRVNAKRQRTRAARAAQASDPQPAMPSRSGLRSGLG</sequence>
<evidence type="ECO:0000256" key="1">
    <source>
        <dbReference type="SAM" id="MobiDB-lite"/>
    </source>
</evidence>
<dbReference type="Proteomes" id="UP000013827">
    <property type="component" value="Unassembled WGS sequence"/>
</dbReference>
<evidence type="ECO:0000313" key="3">
    <source>
        <dbReference type="Proteomes" id="UP000013827"/>
    </source>
</evidence>
<dbReference type="InterPro" id="IPR053234">
    <property type="entry name" value="RPM1_Interactor"/>
</dbReference>
<keyword evidence="3" id="KW-1185">Reference proteome</keyword>
<reference evidence="3" key="1">
    <citation type="journal article" date="2013" name="Nature">
        <title>Pan genome of the phytoplankton Emiliania underpins its global distribution.</title>
        <authorList>
            <person name="Read B.A."/>
            <person name="Kegel J."/>
            <person name="Klute M.J."/>
            <person name="Kuo A."/>
            <person name="Lefebvre S.C."/>
            <person name="Maumus F."/>
            <person name="Mayer C."/>
            <person name="Miller J."/>
            <person name="Monier A."/>
            <person name="Salamov A."/>
            <person name="Young J."/>
            <person name="Aguilar M."/>
            <person name="Claverie J.M."/>
            <person name="Frickenhaus S."/>
            <person name="Gonzalez K."/>
            <person name="Herman E.K."/>
            <person name="Lin Y.C."/>
            <person name="Napier J."/>
            <person name="Ogata H."/>
            <person name="Sarno A.F."/>
            <person name="Shmutz J."/>
            <person name="Schroeder D."/>
            <person name="de Vargas C."/>
            <person name="Verret F."/>
            <person name="von Dassow P."/>
            <person name="Valentin K."/>
            <person name="Van de Peer Y."/>
            <person name="Wheeler G."/>
            <person name="Dacks J.B."/>
            <person name="Delwiche C.F."/>
            <person name="Dyhrman S.T."/>
            <person name="Glockner G."/>
            <person name="John U."/>
            <person name="Richards T."/>
            <person name="Worden A.Z."/>
            <person name="Zhang X."/>
            <person name="Grigoriev I.V."/>
            <person name="Allen A.E."/>
            <person name="Bidle K."/>
            <person name="Borodovsky M."/>
            <person name="Bowler C."/>
            <person name="Brownlee C."/>
            <person name="Cock J.M."/>
            <person name="Elias M."/>
            <person name="Gladyshev V.N."/>
            <person name="Groth M."/>
            <person name="Guda C."/>
            <person name="Hadaegh A."/>
            <person name="Iglesias-Rodriguez M.D."/>
            <person name="Jenkins J."/>
            <person name="Jones B.M."/>
            <person name="Lawson T."/>
            <person name="Leese F."/>
            <person name="Lindquist E."/>
            <person name="Lobanov A."/>
            <person name="Lomsadze A."/>
            <person name="Malik S.B."/>
            <person name="Marsh M.E."/>
            <person name="Mackinder L."/>
            <person name="Mock T."/>
            <person name="Mueller-Roeber B."/>
            <person name="Pagarete A."/>
            <person name="Parker M."/>
            <person name="Probert I."/>
            <person name="Quesneville H."/>
            <person name="Raines C."/>
            <person name="Rensing S.A."/>
            <person name="Riano-Pachon D.M."/>
            <person name="Richier S."/>
            <person name="Rokitta S."/>
            <person name="Shiraiwa Y."/>
            <person name="Soanes D.M."/>
            <person name="van der Giezen M."/>
            <person name="Wahlund T.M."/>
            <person name="Williams B."/>
            <person name="Wilson W."/>
            <person name="Wolfe G."/>
            <person name="Wurch L.L."/>
        </authorList>
    </citation>
    <scope>NUCLEOTIDE SEQUENCE</scope>
</reference>
<dbReference type="GeneID" id="17274543"/>
<accession>A0A0D3JZR2</accession>
<dbReference type="PANTHER" id="PTHR33443:SF30">
    <property type="entry name" value="SARCOSINE DEHYDROGENASE-2C PROTEIN"/>
    <property type="match status" value="1"/>
</dbReference>
<protein>
    <recommendedName>
        <fullName evidence="4">UBP-type domain-containing protein</fullName>
    </recommendedName>
</protein>
<dbReference type="KEGG" id="ehx:EMIHUDRAFT_234373"/>
<evidence type="ECO:0000313" key="2">
    <source>
        <dbReference type="EnsemblProtists" id="EOD28997"/>
    </source>
</evidence>
<name>A0A0D3JZR2_EMIH1</name>
<evidence type="ECO:0008006" key="4">
    <source>
        <dbReference type="Google" id="ProtNLM"/>
    </source>
</evidence>
<proteinExistence type="predicted"/>